<protein>
    <submittedName>
        <fullName evidence="3">Uncharacterized protein</fullName>
    </submittedName>
</protein>
<dbReference type="EMBL" id="CAXKWB010011644">
    <property type="protein sequence ID" value="CAL4102125.1"/>
    <property type="molecule type" value="Genomic_DNA"/>
</dbReference>
<evidence type="ECO:0000256" key="1">
    <source>
        <dbReference type="SAM" id="MobiDB-lite"/>
    </source>
</evidence>
<evidence type="ECO:0000313" key="3">
    <source>
        <dbReference type="EMBL" id="CAL4102125.1"/>
    </source>
</evidence>
<dbReference type="Proteomes" id="UP001497623">
    <property type="component" value="Unassembled WGS sequence"/>
</dbReference>
<feature type="region of interest" description="Disordered" evidence="1">
    <location>
        <begin position="39"/>
        <end position="93"/>
    </location>
</feature>
<accession>A0AAV2QYC5</accession>
<proteinExistence type="predicted"/>
<evidence type="ECO:0000313" key="4">
    <source>
        <dbReference type="Proteomes" id="UP001497623"/>
    </source>
</evidence>
<gene>
    <name evidence="3" type="ORF">MNOR_LOCUS17175</name>
</gene>
<dbReference type="AlphaFoldDB" id="A0AAV2QYC5"/>
<feature type="chain" id="PRO_5043741115" evidence="2">
    <location>
        <begin position="23"/>
        <end position="141"/>
    </location>
</feature>
<sequence length="141" mass="15371">MARWTVVIGAVLLLAYPLYTTGTPLEVLDKALGKNTLGGSTEAPLDNPLGLKSSLRDDVTQNSQEDDDGSMEDDTTTIPGTDSSESVEESDDDLDLEEVEGWVAKTLSKFFILLLRIWVLIKANADGILDDLNFDVPQISR</sequence>
<comment type="caution">
    <text evidence="3">The sequence shown here is derived from an EMBL/GenBank/DDBJ whole genome shotgun (WGS) entry which is preliminary data.</text>
</comment>
<evidence type="ECO:0000256" key="2">
    <source>
        <dbReference type="SAM" id="SignalP"/>
    </source>
</evidence>
<reference evidence="3 4" key="1">
    <citation type="submission" date="2024-05" db="EMBL/GenBank/DDBJ databases">
        <authorList>
            <person name="Wallberg A."/>
        </authorList>
    </citation>
    <scope>NUCLEOTIDE SEQUENCE [LARGE SCALE GENOMIC DNA]</scope>
</reference>
<feature type="signal peptide" evidence="2">
    <location>
        <begin position="1"/>
        <end position="22"/>
    </location>
</feature>
<keyword evidence="4" id="KW-1185">Reference proteome</keyword>
<feature type="compositionally biased region" description="Acidic residues" evidence="1">
    <location>
        <begin position="64"/>
        <end position="75"/>
    </location>
</feature>
<keyword evidence="2" id="KW-0732">Signal</keyword>
<name>A0AAV2QYC5_MEGNR</name>
<organism evidence="3 4">
    <name type="scientific">Meganyctiphanes norvegica</name>
    <name type="common">Northern krill</name>
    <name type="synonym">Thysanopoda norvegica</name>
    <dbReference type="NCBI Taxonomy" id="48144"/>
    <lineage>
        <taxon>Eukaryota</taxon>
        <taxon>Metazoa</taxon>
        <taxon>Ecdysozoa</taxon>
        <taxon>Arthropoda</taxon>
        <taxon>Crustacea</taxon>
        <taxon>Multicrustacea</taxon>
        <taxon>Malacostraca</taxon>
        <taxon>Eumalacostraca</taxon>
        <taxon>Eucarida</taxon>
        <taxon>Euphausiacea</taxon>
        <taxon>Euphausiidae</taxon>
        <taxon>Meganyctiphanes</taxon>
    </lineage>
</organism>